<dbReference type="PRINTS" id="PR01607">
    <property type="entry name" value="APYRASEFAMLY"/>
</dbReference>
<keyword evidence="2" id="KW-0547">Nucleotide-binding</keyword>
<dbReference type="PANTHER" id="PTHR11575:SF24">
    <property type="entry name" value="5'-NUCLEOTIDASE"/>
    <property type="match status" value="1"/>
</dbReference>
<feature type="domain" description="Calcineurin-like phosphoesterase" evidence="3">
    <location>
        <begin position="46"/>
        <end position="255"/>
    </location>
</feature>
<dbReference type="InterPro" id="IPR036907">
    <property type="entry name" value="5'-Nucleotdase_C_sf"/>
</dbReference>
<comment type="similarity">
    <text evidence="2">Belongs to the 5'-nucleotidase family.</text>
</comment>
<proteinExistence type="inferred from homology"/>
<name>A0ABY3SBQ6_9BACL</name>
<dbReference type="InterPro" id="IPR004843">
    <property type="entry name" value="Calcineurin-like_PHP"/>
</dbReference>
<evidence type="ECO:0000256" key="2">
    <source>
        <dbReference type="RuleBase" id="RU362119"/>
    </source>
</evidence>
<dbReference type="Pfam" id="PF00149">
    <property type="entry name" value="Metallophos"/>
    <property type="match status" value="1"/>
</dbReference>
<evidence type="ECO:0000259" key="3">
    <source>
        <dbReference type="Pfam" id="PF00149"/>
    </source>
</evidence>
<keyword evidence="6" id="KW-1185">Reference proteome</keyword>
<dbReference type="EMBL" id="CP090978">
    <property type="protein sequence ID" value="UJF31358.1"/>
    <property type="molecule type" value="Genomic_DNA"/>
</dbReference>
<keyword evidence="1" id="KW-0732">Signal</keyword>
<dbReference type="CDD" id="cd00845">
    <property type="entry name" value="MPP_UshA_N_like"/>
    <property type="match status" value="1"/>
</dbReference>
<dbReference type="PANTHER" id="PTHR11575">
    <property type="entry name" value="5'-NUCLEOTIDASE-RELATED"/>
    <property type="match status" value="1"/>
</dbReference>
<keyword evidence="2" id="KW-0378">Hydrolase</keyword>
<dbReference type="Gene3D" id="3.90.780.10">
    <property type="entry name" value="5'-Nucleotidase, C-terminal domain"/>
    <property type="match status" value="1"/>
</dbReference>
<dbReference type="RefSeq" id="WP_235117704.1">
    <property type="nucleotide sequence ID" value="NZ_CP090978.1"/>
</dbReference>
<dbReference type="SUPFAM" id="SSF56300">
    <property type="entry name" value="Metallo-dependent phosphatases"/>
    <property type="match status" value="1"/>
</dbReference>
<gene>
    <name evidence="5" type="ORF">L0M14_16095</name>
</gene>
<feature type="domain" description="5'-Nucleotidase C-terminal" evidence="4">
    <location>
        <begin position="328"/>
        <end position="483"/>
    </location>
</feature>
<accession>A0ABY3SBQ6</accession>
<evidence type="ECO:0000259" key="4">
    <source>
        <dbReference type="Pfam" id="PF02872"/>
    </source>
</evidence>
<dbReference type="Proteomes" id="UP001649230">
    <property type="component" value="Chromosome"/>
</dbReference>
<protein>
    <submittedName>
        <fullName evidence="5">Bifunctional metallophosphatase/5'-nucleotidase</fullName>
    </submittedName>
</protein>
<dbReference type="InterPro" id="IPR006179">
    <property type="entry name" value="5_nucleotidase/apyrase"/>
</dbReference>
<dbReference type="Pfam" id="PF02872">
    <property type="entry name" value="5_nucleotid_C"/>
    <property type="match status" value="1"/>
</dbReference>
<evidence type="ECO:0000256" key="1">
    <source>
        <dbReference type="ARBA" id="ARBA00022729"/>
    </source>
</evidence>
<sequence>MRKYTNLIVLGVLLLGGAIFLTVKTVNFKDVLLAVGYYDDKISLINTGDMHGHLVYDEANGGYYTLDEVNIEMGMPLVKGIVDDLRKKNPHSLLLDSGDMFHGTNEANIDEAKGVVEAVNLMGYDAMALGNHDLDFGFERAQEIKSQLKFPMLSANTLRDGKPAFEGYRIVQVGDKQIGLFGLTVPEALSNMNVDDPNGVQFEDPEVTARRVVKELQDKNVDAIVLLSHLGDDLDKELIKHVDGINFILCGHHHWLYTDVGKINETYFAEPGSYTTHVGLADLYFRKGKVATVGWSLHQSKDRSKEAPAVVEVAEKYHQIALEKGKEVVGNSTVQLNGIRSQVRSKETNLADLVTDAMRQEGEADIALLNGGGIRESVPKGEISLYNVGKPLPFVNSLIVVEMTGERVYEALERGLREWPNGASNGGFLQVSGIAYSIDGSKPAGKRLVEVTMDGKPLDKNKLYKVATNDYLVHGGDNYEEFKDAKLIRQGDLLRDVLASYIKKSEIYPSKRMAESRLSMNVINN</sequence>
<dbReference type="InterPro" id="IPR008334">
    <property type="entry name" value="5'-Nucleotdase_C"/>
</dbReference>
<organism evidence="5 6">
    <name type="scientific">Paenibacillus hexagrammi</name>
    <dbReference type="NCBI Taxonomy" id="2908839"/>
    <lineage>
        <taxon>Bacteria</taxon>
        <taxon>Bacillati</taxon>
        <taxon>Bacillota</taxon>
        <taxon>Bacilli</taxon>
        <taxon>Bacillales</taxon>
        <taxon>Paenibacillaceae</taxon>
        <taxon>Paenibacillus</taxon>
    </lineage>
</organism>
<evidence type="ECO:0000313" key="6">
    <source>
        <dbReference type="Proteomes" id="UP001649230"/>
    </source>
</evidence>
<reference evidence="5 6" key="1">
    <citation type="journal article" date="2024" name="Int. J. Syst. Evol. Microbiol.">
        <title>Paenibacillus hexagrammi sp. nov., a novel bacterium isolated from the gut content of Hexagrammos agrammus.</title>
        <authorList>
            <person name="Jung H.K."/>
            <person name="Kim D.G."/>
            <person name="Zin H."/>
            <person name="Park J."/>
            <person name="Jung H."/>
            <person name="Kim Y.O."/>
            <person name="Kong H.J."/>
            <person name="Kim J.W."/>
            <person name="Kim Y.S."/>
        </authorList>
    </citation>
    <scope>NUCLEOTIDE SEQUENCE [LARGE SCALE GENOMIC DNA]</scope>
    <source>
        <strain evidence="5 6">YPD9-1</strain>
    </source>
</reference>
<dbReference type="InterPro" id="IPR029052">
    <property type="entry name" value="Metallo-depent_PP-like"/>
</dbReference>
<evidence type="ECO:0000313" key="5">
    <source>
        <dbReference type="EMBL" id="UJF31358.1"/>
    </source>
</evidence>
<dbReference type="SUPFAM" id="SSF55816">
    <property type="entry name" value="5'-nucleotidase (syn. UDP-sugar hydrolase), C-terminal domain"/>
    <property type="match status" value="1"/>
</dbReference>
<dbReference type="Gene3D" id="3.60.21.10">
    <property type="match status" value="1"/>
</dbReference>